<feature type="signal peptide" evidence="1">
    <location>
        <begin position="1"/>
        <end position="21"/>
    </location>
</feature>
<organism evidence="2 3">
    <name type="scientific">Erythrobacter crassostreae</name>
    <dbReference type="NCBI Taxonomy" id="2828328"/>
    <lineage>
        <taxon>Bacteria</taxon>
        <taxon>Pseudomonadati</taxon>
        <taxon>Pseudomonadota</taxon>
        <taxon>Alphaproteobacteria</taxon>
        <taxon>Sphingomonadales</taxon>
        <taxon>Erythrobacteraceae</taxon>
        <taxon>Erythrobacter/Porphyrobacter group</taxon>
        <taxon>Erythrobacter</taxon>
    </lineage>
</organism>
<sequence>MRLKIAALSAILALGTAPVLVAPAAAQESSGEVAKDGSCPKGFKASGSSCKSSSQVAIVKLGSCPTGFKASANYCVGDKGDYAEVRSGSCPSGLKASGKYCVK</sequence>
<accession>A0A9X1JKK3</accession>
<dbReference type="RefSeq" id="WP_218404385.1">
    <property type="nucleotide sequence ID" value="NZ_JAGSPC010000001.1"/>
</dbReference>
<protein>
    <submittedName>
        <fullName evidence="2">Uncharacterized protein</fullName>
    </submittedName>
</protein>
<reference evidence="2" key="1">
    <citation type="submission" date="2021-04" db="EMBL/GenBank/DDBJ databases">
        <authorList>
            <person name="Pira H."/>
            <person name="Risdian C."/>
            <person name="Wink J."/>
        </authorList>
    </citation>
    <scope>NUCLEOTIDE SEQUENCE</scope>
    <source>
        <strain evidence="2">WH158</strain>
    </source>
</reference>
<dbReference type="Proteomes" id="UP001138681">
    <property type="component" value="Unassembled WGS sequence"/>
</dbReference>
<comment type="caution">
    <text evidence="2">The sequence shown here is derived from an EMBL/GenBank/DDBJ whole genome shotgun (WGS) entry which is preliminary data.</text>
</comment>
<feature type="chain" id="PRO_5040979159" evidence="1">
    <location>
        <begin position="22"/>
        <end position="103"/>
    </location>
</feature>
<dbReference type="AlphaFoldDB" id="A0A9X1JKK3"/>
<evidence type="ECO:0000313" key="3">
    <source>
        <dbReference type="Proteomes" id="UP001138681"/>
    </source>
</evidence>
<evidence type="ECO:0000313" key="2">
    <source>
        <dbReference type="EMBL" id="MBV7259150.1"/>
    </source>
</evidence>
<evidence type="ECO:0000256" key="1">
    <source>
        <dbReference type="SAM" id="SignalP"/>
    </source>
</evidence>
<keyword evidence="1" id="KW-0732">Signal</keyword>
<keyword evidence="3" id="KW-1185">Reference proteome</keyword>
<dbReference type="EMBL" id="JAGSPC010000001">
    <property type="protein sequence ID" value="MBV7259150.1"/>
    <property type="molecule type" value="Genomic_DNA"/>
</dbReference>
<gene>
    <name evidence="2" type="ORF">KCG46_06135</name>
</gene>
<name>A0A9X1JKK3_9SPHN</name>
<proteinExistence type="predicted"/>